<evidence type="ECO:0000313" key="3">
    <source>
        <dbReference type="Proteomes" id="UP000476176"/>
    </source>
</evidence>
<comment type="caution">
    <text evidence="2">The sequence shown here is derived from an EMBL/GenBank/DDBJ whole genome shotgun (WGS) entry which is preliminary data.</text>
</comment>
<feature type="region of interest" description="Disordered" evidence="1">
    <location>
        <begin position="53"/>
        <end position="75"/>
    </location>
</feature>
<dbReference type="Proteomes" id="UP000476176">
    <property type="component" value="Unassembled WGS sequence"/>
</dbReference>
<feature type="compositionally biased region" description="Basic residues" evidence="1">
    <location>
        <begin position="9"/>
        <end position="24"/>
    </location>
</feature>
<dbReference type="AlphaFoldDB" id="A0A6G0MFY4"/>
<name>A0A6G0MFY4_9STRA</name>
<feature type="region of interest" description="Disordered" evidence="1">
    <location>
        <begin position="107"/>
        <end position="131"/>
    </location>
</feature>
<feature type="region of interest" description="Disordered" evidence="1">
    <location>
        <begin position="1"/>
        <end position="37"/>
    </location>
</feature>
<gene>
    <name evidence="2" type="ORF">PF004_g29047</name>
</gene>
<dbReference type="EMBL" id="QXGC01005036">
    <property type="protein sequence ID" value="KAE9166781.1"/>
    <property type="molecule type" value="Genomic_DNA"/>
</dbReference>
<sequence>MPGAERHSGARKWRACSHRAPKKQTKGDGRAAKGQHDHCGTCSWPMEKYMDQERRRGTQLRTPGSKRGGVRASAWPAAATRQQAGFGWCAEVDGGVQGLLQGCPAASGGEDGGGAEAKEAKLPLPSSSGGEVGVGVRAKEAKLRLQGCTPVFVVTCRVDLELLIEQCTTFS</sequence>
<reference evidence="2 3" key="1">
    <citation type="submission" date="2018-09" db="EMBL/GenBank/DDBJ databases">
        <title>Genomic investigation of the strawberry pathogen Phytophthora fragariae indicates pathogenicity is determined by transcriptional variation in three key races.</title>
        <authorList>
            <person name="Adams T.M."/>
            <person name="Armitage A.D."/>
            <person name="Sobczyk M.K."/>
            <person name="Bates H.J."/>
            <person name="Dunwell J.M."/>
            <person name="Nellist C.F."/>
            <person name="Harrison R.J."/>
        </authorList>
    </citation>
    <scope>NUCLEOTIDE SEQUENCE [LARGE SCALE GENOMIC DNA]</scope>
    <source>
        <strain evidence="2 3">BC-23</strain>
    </source>
</reference>
<evidence type="ECO:0000313" key="2">
    <source>
        <dbReference type="EMBL" id="KAE9166781.1"/>
    </source>
</evidence>
<proteinExistence type="predicted"/>
<accession>A0A6G0MFY4</accession>
<feature type="compositionally biased region" description="Basic and acidic residues" evidence="1">
    <location>
        <begin position="25"/>
        <end position="37"/>
    </location>
</feature>
<organism evidence="2 3">
    <name type="scientific">Phytophthora fragariae</name>
    <dbReference type="NCBI Taxonomy" id="53985"/>
    <lineage>
        <taxon>Eukaryota</taxon>
        <taxon>Sar</taxon>
        <taxon>Stramenopiles</taxon>
        <taxon>Oomycota</taxon>
        <taxon>Peronosporomycetes</taxon>
        <taxon>Peronosporales</taxon>
        <taxon>Peronosporaceae</taxon>
        <taxon>Phytophthora</taxon>
    </lineage>
</organism>
<evidence type="ECO:0000256" key="1">
    <source>
        <dbReference type="SAM" id="MobiDB-lite"/>
    </source>
</evidence>
<protein>
    <submittedName>
        <fullName evidence="2">Uncharacterized protein</fullName>
    </submittedName>
</protein>